<gene>
    <name evidence="4" type="ORF">ZIOFF_029235</name>
</gene>
<dbReference type="Pfam" id="PF05553">
    <property type="entry name" value="DUF761"/>
    <property type="match status" value="1"/>
</dbReference>
<feature type="region of interest" description="Disordered" evidence="1">
    <location>
        <begin position="42"/>
        <end position="63"/>
    </location>
</feature>
<reference evidence="4 5" key="1">
    <citation type="submission" date="2020-08" db="EMBL/GenBank/DDBJ databases">
        <title>Plant Genome Project.</title>
        <authorList>
            <person name="Zhang R.-G."/>
        </authorList>
    </citation>
    <scope>NUCLEOTIDE SEQUENCE [LARGE SCALE GENOMIC DNA]</scope>
    <source>
        <tissue evidence="4">Rhizome</tissue>
    </source>
</reference>
<sequence length="420" mass="47500">MAMEESWPSMIWSSVRSWFTPTVLFLLINLVIGTIVLTSSRRRRSHRRPHEDETAVAPHELPPLVRGPSAALERLRSLGLHRFRSGEFPFDTVAPIPESALPQPLARGPSALLDRLRSIGLNRFRSGEIPFDALPIPESDPPPAQTTDCITVRDDDDNVPDRKSRHYERIRSDSAGKEEAAGTKLAERMKKSASASSAFGRFEEAEIVRRPAASKGGRGSAVAEEEVEVDARADDFINRFRQQLQLQRLDSIMRSTTSKLIFHWFTNFVPDSQFPPFSSEIGSDDIILNQALEMGNESDEDHSKRTIWTVADDKLLAAAYTIMSEDSVVGNAQKNDREIRSRPIRQKTAKRKGKERVCLLDELNQAMQQSMAHLEEYNNNKKVDQLIQAHQLLVMDTRGMTDEQLHHLAICEQLKKKLNM</sequence>
<dbReference type="Pfam" id="PF14364">
    <property type="entry name" value="DUF4408"/>
    <property type="match status" value="1"/>
</dbReference>
<feature type="transmembrane region" description="Helical" evidence="2">
    <location>
        <begin position="18"/>
        <end position="38"/>
    </location>
</feature>
<evidence type="ECO:0000256" key="1">
    <source>
        <dbReference type="SAM" id="MobiDB-lite"/>
    </source>
</evidence>
<keyword evidence="2" id="KW-0472">Membrane</keyword>
<dbReference type="InterPro" id="IPR025520">
    <property type="entry name" value="DUF4408"/>
</dbReference>
<dbReference type="PANTHER" id="PTHR33098:SF53">
    <property type="entry name" value="OS05G0540900 PROTEIN"/>
    <property type="match status" value="1"/>
</dbReference>
<dbReference type="EMBL" id="JACMSC010000008">
    <property type="protein sequence ID" value="KAG6511180.1"/>
    <property type="molecule type" value="Genomic_DNA"/>
</dbReference>
<feature type="domain" description="DUF4408" evidence="3">
    <location>
        <begin position="10"/>
        <end position="40"/>
    </location>
</feature>
<keyword evidence="2" id="KW-1133">Transmembrane helix</keyword>
<name>A0A8J5L421_ZINOF</name>
<dbReference type="PANTHER" id="PTHR33098">
    <property type="entry name" value="COTTON FIBER (DUF761)"/>
    <property type="match status" value="1"/>
</dbReference>
<dbReference type="Proteomes" id="UP000734854">
    <property type="component" value="Unassembled WGS sequence"/>
</dbReference>
<organism evidence="4 5">
    <name type="scientific">Zingiber officinale</name>
    <name type="common">Ginger</name>
    <name type="synonym">Amomum zingiber</name>
    <dbReference type="NCBI Taxonomy" id="94328"/>
    <lineage>
        <taxon>Eukaryota</taxon>
        <taxon>Viridiplantae</taxon>
        <taxon>Streptophyta</taxon>
        <taxon>Embryophyta</taxon>
        <taxon>Tracheophyta</taxon>
        <taxon>Spermatophyta</taxon>
        <taxon>Magnoliopsida</taxon>
        <taxon>Liliopsida</taxon>
        <taxon>Zingiberales</taxon>
        <taxon>Zingiberaceae</taxon>
        <taxon>Zingiber</taxon>
    </lineage>
</organism>
<feature type="compositionally biased region" description="Basic and acidic residues" evidence="1">
    <location>
        <begin position="159"/>
        <end position="183"/>
    </location>
</feature>
<evidence type="ECO:0000259" key="3">
    <source>
        <dbReference type="Pfam" id="PF14364"/>
    </source>
</evidence>
<evidence type="ECO:0000256" key="2">
    <source>
        <dbReference type="SAM" id="Phobius"/>
    </source>
</evidence>
<evidence type="ECO:0000313" key="5">
    <source>
        <dbReference type="Proteomes" id="UP000734854"/>
    </source>
</evidence>
<protein>
    <recommendedName>
        <fullName evidence="3">DUF4408 domain-containing protein</fullName>
    </recommendedName>
</protein>
<proteinExistence type="predicted"/>
<dbReference type="InterPro" id="IPR008480">
    <property type="entry name" value="DUF761_pln"/>
</dbReference>
<keyword evidence="5" id="KW-1185">Reference proteome</keyword>
<dbReference type="AlphaFoldDB" id="A0A8J5L421"/>
<comment type="caution">
    <text evidence="4">The sequence shown here is derived from an EMBL/GenBank/DDBJ whole genome shotgun (WGS) entry which is preliminary data.</text>
</comment>
<keyword evidence="2" id="KW-0812">Transmembrane</keyword>
<accession>A0A8J5L421</accession>
<evidence type="ECO:0000313" key="4">
    <source>
        <dbReference type="EMBL" id="KAG6511180.1"/>
    </source>
</evidence>
<feature type="region of interest" description="Disordered" evidence="1">
    <location>
        <begin position="132"/>
        <end position="183"/>
    </location>
</feature>